<dbReference type="SUPFAM" id="SSF52540">
    <property type="entry name" value="P-loop containing nucleoside triphosphate hydrolases"/>
    <property type="match status" value="5"/>
</dbReference>
<protein>
    <submittedName>
        <fullName evidence="3">Uncharacterized protein</fullName>
    </submittedName>
</protein>
<organism evidence="3 4">
    <name type="scientific">Tegillarca granosa</name>
    <name type="common">Malaysian cockle</name>
    <name type="synonym">Anadara granosa</name>
    <dbReference type="NCBI Taxonomy" id="220873"/>
    <lineage>
        <taxon>Eukaryota</taxon>
        <taxon>Metazoa</taxon>
        <taxon>Spiralia</taxon>
        <taxon>Lophotrochozoa</taxon>
        <taxon>Mollusca</taxon>
        <taxon>Bivalvia</taxon>
        <taxon>Autobranchia</taxon>
        <taxon>Pteriomorphia</taxon>
        <taxon>Arcoida</taxon>
        <taxon>Arcoidea</taxon>
        <taxon>Arcidae</taxon>
        <taxon>Tegillarca</taxon>
    </lineage>
</organism>
<dbReference type="Gene3D" id="3.40.50.300">
    <property type="entry name" value="P-loop containing nucleotide triphosphate hydrolases"/>
    <property type="match status" value="5"/>
</dbReference>
<evidence type="ECO:0000313" key="4">
    <source>
        <dbReference type="Proteomes" id="UP001217089"/>
    </source>
</evidence>
<dbReference type="PROSITE" id="PS51421">
    <property type="entry name" value="RAS"/>
    <property type="match status" value="3"/>
</dbReference>
<dbReference type="SMART" id="SM00175">
    <property type="entry name" value="RAB"/>
    <property type="match status" value="2"/>
</dbReference>
<comment type="caution">
    <text evidence="3">The sequence shown here is derived from an EMBL/GenBank/DDBJ whole genome shotgun (WGS) entry which is preliminary data.</text>
</comment>
<dbReference type="NCBIfam" id="TIGR00231">
    <property type="entry name" value="small_GTP"/>
    <property type="match status" value="4"/>
</dbReference>
<dbReference type="PANTHER" id="PTHR24072">
    <property type="entry name" value="RHO FAMILY GTPASE"/>
    <property type="match status" value="1"/>
</dbReference>
<dbReference type="PROSITE" id="PS51419">
    <property type="entry name" value="RAB"/>
    <property type="match status" value="4"/>
</dbReference>
<dbReference type="InterPro" id="IPR001806">
    <property type="entry name" value="Small_GTPase"/>
</dbReference>
<name>A0ABQ9EXG4_TEGGR</name>
<dbReference type="PROSITE" id="PS51420">
    <property type="entry name" value="RHO"/>
    <property type="match status" value="4"/>
</dbReference>
<accession>A0ABQ9EXG4</accession>
<dbReference type="CDD" id="cd00157">
    <property type="entry name" value="Rho"/>
    <property type="match status" value="5"/>
</dbReference>
<dbReference type="InterPro" id="IPR003578">
    <property type="entry name" value="Small_GTPase_Rho"/>
</dbReference>
<keyword evidence="4" id="KW-1185">Reference proteome</keyword>
<dbReference type="PRINTS" id="PR00449">
    <property type="entry name" value="RASTRNSFRMNG"/>
</dbReference>
<evidence type="ECO:0000256" key="1">
    <source>
        <dbReference type="ARBA" id="ARBA00022741"/>
    </source>
</evidence>
<proteinExistence type="predicted"/>
<gene>
    <name evidence="3" type="ORF">KUTeg_012944</name>
</gene>
<dbReference type="SMART" id="SM00174">
    <property type="entry name" value="RHO"/>
    <property type="match status" value="5"/>
</dbReference>
<dbReference type="InterPro" id="IPR005225">
    <property type="entry name" value="Small_GTP-bd"/>
</dbReference>
<keyword evidence="1" id="KW-0547">Nucleotide-binding</keyword>
<dbReference type="InterPro" id="IPR027417">
    <property type="entry name" value="P-loop_NTPase"/>
</dbReference>
<dbReference type="EMBL" id="JARBDR010000657">
    <property type="protein sequence ID" value="KAJ8308070.1"/>
    <property type="molecule type" value="Genomic_DNA"/>
</dbReference>
<evidence type="ECO:0000313" key="3">
    <source>
        <dbReference type="EMBL" id="KAJ8308070.1"/>
    </source>
</evidence>
<sequence>MVVLSNTHTVQCSIIGDGMVGKTSLAQMFVGKSASDKYVATIMDNYVGKISVAGDIYDVNIVDAAGQHEYENIRMNSYEDTEVFLVCYSVIDRESFESVKSFWIPEIKNNGPKKPIILVATQTDLRNNETDCVNEKEGKRLSREIHADGYFEVSSDNKDAIRKLFSNAVLACLKQRKHKLNHIRHWFSQMVILNMKIIVKCAVVGDGMVGKTCLIKKFLGEKFPEKYVATIQDDYAGKISVAGDLYEMLITDTSIQHDYIEESVADYRDSDVFIVCYSVADRESFESVKSFWTQHIKKETHRPFILVATQVDLRKEKSRHVSELEGITLAKKISADSYVECSATNGNGLNEVFVSSIIAHLRYKKSKIAIIKDIFGLGSIIQCTLIGDGFVGKTCLAHRFVQKNCPEKYIATVLDKYIGYSFVDGQKYLVSITDFAGQVMLSFLSNLDVYFFVHKDFGNEHNLHVFILQHEYNELREFCYKADEVYVLCYSIVDRASFESVKLFWIPEIRKLGRRRPIVLVGTQVDLRRRNKDHIKVEEGQELARQIRAECFLECSAYTNEGVRQKTIQCTVVGDGMVGKTCLAKTFTGESIDEKYVATIFDNYAGKMSVSGDQYTISVFDCAGEHEYEELRGFSYKDSEVFIVCFSVIDRESYDSVRAFWVPEIKNFMGRKVPIILVGLQADSRVDSSEEISKAEGHVLAKEIGAERYIECSAITKAGVQDCTLIGDGMVGKTSLAKVFAGHPMPPNYISTVFDNYAGNTSVDGEQYTISVFDSTGEHDFQEFRALSYRHSEVCVVCYSVVDKESYDSVKNFWLPEIIHCKRQKLPLVLVATQIDFRQHRNNVTISKEKGHILAKQIGANDYIECSMLNRASVETVFEHVVISALKHRKKKHRIMHRILGI</sequence>
<keyword evidence="2" id="KW-0342">GTP-binding</keyword>
<dbReference type="SMART" id="SM00173">
    <property type="entry name" value="RAS"/>
    <property type="match status" value="5"/>
</dbReference>
<dbReference type="Proteomes" id="UP001217089">
    <property type="component" value="Unassembled WGS sequence"/>
</dbReference>
<reference evidence="3 4" key="1">
    <citation type="submission" date="2022-12" db="EMBL/GenBank/DDBJ databases">
        <title>Chromosome-level genome of Tegillarca granosa.</title>
        <authorList>
            <person name="Kim J."/>
        </authorList>
    </citation>
    <scope>NUCLEOTIDE SEQUENCE [LARGE SCALE GENOMIC DNA]</scope>
    <source>
        <strain evidence="3">Teg-2019</strain>
        <tissue evidence="3">Adductor muscle</tissue>
    </source>
</reference>
<dbReference type="Pfam" id="PF00071">
    <property type="entry name" value="Ras"/>
    <property type="match status" value="6"/>
</dbReference>
<evidence type="ECO:0000256" key="2">
    <source>
        <dbReference type="ARBA" id="ARBA00023134"/>
    </source>
</evidence>